<keyword evidence="3" id="KW-1185">Reference proteome</keyword>
<dbReference type="Proteomes" id="UP000184300">
    <property type="component" value="Unassembled WGS sequence"/>
</dbReference>
<name>A0A1L9VI30_ASPGL</name>
<organism evidence="2 3">
    <name type="scientific">Aspergillus glaucus CBS 516.65</name>
    <dbReference type="NCBI Taxonomy" id="1160497"/>
    <lineage>
        <taxon>Eukaryota</taxon>
        <taxon>Fungi</taxon>
        <taxon>Dikarya</taxon>
        <taxon>Ascomycota</taxon>
        <taxon>Pezizomycotina</taxon>
        <taxon>Eurotiomycetes</taxon>
        <taxon>Eurotiomycetidae</taxon>
        <taxon>Eurotiales</taxon>
        <taxon>Aspergillaceae</taxon>
        <taxon>Aspergillus</taxon>
        <taxon>Aspergillus subgen. Aspergillus</taxon>
    </lineage>
</organism>
<evidence type="ECO:0000313" key="3">
    <source>
        <dbReference type="Proteomes" id="UP000184300"/>
    </source>
</evidence>
<dbReference type="PANTHER" id="PTHR43735:SF24">
    <property type="entry name" value="NUCLEOTIDE-DISULPHIDE OXIDOREDUCTASE AMID-LIKE, PUTATIVE (AFU_ORTHOLOGUE AFUA_1G17180)-RELATED"/>
    <property type="match status" value="1"/>
</dbReference>
<dbReference type="PRINTS" id="PR00368">
    <property type="entry name" value="FADPNR"/>
</dbReference>
<proteinExistence type="predicted"/>
<dbReference type="InterPro" id="IPR036188">
    <property type="entry name" value="FAD/NAD-bd_sf"/>
</dbReference>
<dbReference type="PANTHER" id="PTHR43735">
    <property type="entry name" value="APOPTOSIS-INDUCING FACTOR 1"/>
    <property type="match status" value="1"/>
</dbReference>
<dbReference type="GO" id="GO:0005737">
    <property type="term" value="C:cytoplasm"/>
    <property type="evidence" value="ECO:0007669"/>
    <property type="project" value="TreeGrafter"/>
</dbReference>
<dbReference type="STRING" id="1160497.A0A1L9VI30"/>
<evidence type="ECO:0000259" key="1">
    <source>
        <dbReference type="Pfam" id="PF07992"/>
    </source>
</evidence>
<dbReference type="VEuPathDB" id="FungiDB:ASPGLDRAFT_128041"/>
<accession>A0A1L9VI30</accession>
<dbReference type="Gene3D" id="3.50.50.100">
    <property type="match status" value="1"/>
</dbReference>
<evidence type="ECO:0000313" key="2">
    <source>
        <dbReference type="EMBL" id="OJJ83532.1"/>
    </source>
</evidence>
<sequence length="441" mass="48858">MAADNRQSNGNHQFEYPSVRRALDHTLLSSKEYHVVIVGASYAGLSAALTLMTLKDGQPLPLRDYGDYSHLHGTTQVKNLRITIIDERDGCFHTVGTPLAHISPAHTQRMWRQYKRFPKLRRPDVKVKHGTVTTIDPNNRILTYIDKCNNLESQKPYDYLLVSTGIRRKWPVALRAQSLIPHPRDASSHVDDMAAVEKLGIVVIGDGPVGIEFAGSLKAYHSSMRVTLVHSWDRLLSSEPLPDKFKTLSYELLQGEGVRVILNEHPSVEALPDGTYYVKSKNGDHIHAGLVIIATSQSKPSTSFLPKSYISGNGFIMVDSKQMALTLLEQTKDYRRIFAAGDIVEWPEIKLGCSAMIMGSVAAANIYALLLTEEDPSQPLVMERCPQHQPKIALSIGTNVVIYDGSGIGIQHGKDLAELSFGSDLSYSRVLSALGLEEYDE</sequence>
<dbReference type="SUPFAM" id="SSF51905">
    <property type="entry name" value="FAD/NAD(P)-binding domain"/>
    <property type="match status" value="1"/>
</dbReference>
<reference evidence="3" key="1">
    <citation type="journal article" date="2017" name="Genome Biol.">
        <title>Comparative genomics reveals high biological diversity and specific adaptations in the industrially and medically important fungal genus Aspergillus.</title>
        <authorList>
            <person name="de Vries R.P."/>
            <person name="Riley R."/>
            <person name="Wiebenga A."/>
            <person name="Aguilar-Osorio G."/>
            <person name="Amillis S."/>
            <person name="Uchima C.A."/>
            <person name="Anderluh G."/>
            <person name="Asadollahi M."/>
            <person name="Askin M."/>
            <person name="Barry K."/>
            <person name="Battaglia E."/>
            <person name="Bayram O."/>
            <person name="Benocci T."/>
            <person name="Braus-Stromeyer S.A."/>
            <person name="Caldana C."/>
            <person name="Canovas D."/>
            <person name="Cerqueira G.C."/>
            <person name="Chen F."/>
            <person name="Chen W."/>
            <person name="Choi C."/>
            <person name="Clum A."/>
            <person name="Dos Santos R.A."/>
            <person name="Damasio A.R."/>
            <person name="Diallinas G."/>
            <person name="Emri T."/>
            <person name="Fekete E."/>
            <person name="Flipphi M."/>
            <person name="Freyberg S."/>
            <person name="Gallo A."/>
            <person name="Gournas C."/>
            <person name="Habgood R."/>
            <person name="Hainaut M."/>
            <person name="Harispe M.L."/>
            <person name="Henrissat B."/>
            <person name="Hilden K.S."/>
            <person name="Hope R."/>
            <person name="Hossain A."/>
            <person name="Karabika E."/>
            <person name="Karaffa L."/>
            <person name="Karanyi Z."/>
            <person name="Krasevec N."/>
            <person name="Kuo A."/>
            <person name="Kusch H."/>
            <person name="LaButti K."/>
            <person name="Lagendijk E.L."/>
            <person name="Lapidus A."/>
            <person name="Levasseur A."/>
            <person name="Lindquist E."/>
            <person name="Lipzen A."/>
            <person name="Logrieco A.F."/>
            <person name="MacCabe A."/>
            <person name="Maekelae M.R."/>
            <person name="Malavazi I."/>
            <person name="Melin P."/>
            <person name="Meyer V."/>
            <person name="Mielnichuk N."/>
            <person name="Miskei M."/>
            <person name="Molnar A.P."/>
            <person name="Mule G."/>
            <person name="Ngan C.Y."/>
            <person name="Orejas M."/>
            <person name="Orosz E."/>
            <person name="Ouedraogo J.P."/>
            <person name="Overkamp K.M."/>
            <person name="Park H.-S."/>
            <person name="Perrone G."/>
            <person name="Piumi F."/>
            <person name="Punt P.J."/>
            <person name="Ram A.F."/>
            <person name="Ramon A."/>
            <person name="Rauscher S."/>
            <person name="Record E."/>
            <person name="Riano-Pachon D.M."/>
            <person name="Robert V."/>
            <person name="Roehrig J."/>
            <person name="Ruller R."/>
            <person name="Salamov A."/>
            <person name="Salih N.S."/>
            <person name="Samson R.A."/>
            <person name="Sandor E."/>
            <person name="Sanguinetti M."/>
            <person name="Schuetze T."/>
            <person name="Sepcic K."/>
            <person name="Shelest E."/>
            <person name="Sherlock G."/>
            <person name="Sophianopoulou V."/>
            <person name="Squina F.M."/>
            <person name="Sun H."/>
            <person name="Susca A."/>
            <person name="Todd R.B."/>
            <person name="Tsang A."/>
            <person name="Unkles S.E."/>
            <person name="van de Wiele N."/>
            <person name="van Rossen-Uffink D."/>
            <person name="Oliveira J.V."/>
            <person name="Vesth T.C."/>
            <person name="Visser J."/>
            <person name="Yu J.-H."/>
            <person name="Zhou M."/>
            <person name="Andersen M.R."/>
            <person name="Archer D.B."/>
            <person name="Baker S.E."/>
            <person name="Benoit I."/>
            <person name="Brakhage A.A."/>
            <person name="Braus G.H."/>
            <person name="Fischer R."/>
            <person name="Frisvad J.C."/>
            <person name="Goldman G.H."/>
            <person name="Houbraken J."/>
            <person name="Oakley B."/>
            <person name="Pocsi I."/>
            <person name="Scazzocchio C."/>
            <person name="Seiboth B."/>
            <person name="vanKuyk P.A."/>
            <person name="Wortman J."/>
            <person name="Dyer P.S."/>
            <person name="Grigoriev I.V."/>
        </authorList>
    </citation>
    <scope>NUCLEOTIDE SEQUENCE [LARGE SCALE GENOMIC DNA]</scope>
    <source>
        <strain evidence="3">CBS 516.65</strain>
    </source>
</reference>
<dbReference type="Pfam" id="PF07992">
    <property type="entry name" value="Pyr_redox_2"/>
    <property type="match status" value="1"/>
</dbReference>
<gene>
    <name evidence="2" type="ORF">ASPGLDRAFT_128041</name>
</gene>
<feature type="domain" description="FAD/NAD(P)-binding" evidence="1">
    <location>
        <begin position="33"/>
        <end position="348"/>
    </location>
</feature>
<dbReference type="GO" id="GO:0004174">
    <property type="term" value="F:electron-transferring-flavoprotein dehydrogenase activity"/>
    <property type="evidence" value="ECO:0007669"/>
    <property type="project" value="TreeGrafter"/>
</dbReference>
<dbReference type="RefSeq" id="XP_022400230.1">
    <property type="nucleotide sequence ID" value="XM_022540760.1"/>
</dbReference>
<dbReference type="PRINTS" id="PR00411">
    <property type="entry name" value="PNDRDTASEI"/>
</dbReference>
<dbReference type="EMBL" id="KV878899">
    <property type="protein sequence ID" value="OJJ83532.1"/>
    <property type="molecule type" value="Genomic_DNA"/>
</dbReference>
<dbReference type="InterPro" id="IPR023753">
    <property type="entry name" value="FAD/NAD-binding_dom"/>
</dbReference>
<dbReference type="GeneID" id="34457021"/>
<protein>
    <recommendedName>
        <fullName evidence="1">FAD/NAD(P)-binding domain-containing protein</fullName>
    </recommendedName>
</protein>
<dbReference type="GO" id="GO:0050660">
    <property type="term" value="F:flavin adenine dinucleotide binding"/>
    <property type="evidence" value="ECO:0007669"/>
    <property type="project" value="TreeGrafter"/>
</dbReference>
<dbReference type="AlphaFoldDB" id="A0A1L9VI30"/>
<dbReference type="OrthoDB" id="202203at2759"/>